<dbReference type="Proteomes" id="UP001408789">
    <property type="component" value="Unassembled WGS sequence"/>
</dbReference>
<keyword evidence="3" id="KW-1185">Reference proteome</keyword>
<evidence type="ECO:0000313" key="3">
    <source>
        <dbReference type="Proteomes" id="UP001408789"/>
    </source>
</evidence>
<dbReference type="AlphaFoldDB" id="A0AAP0CB76"/>
<protein>
    <submittedName>
        <fullName evidence="2">Uncharacterized protein</fullName>
    </submittedName>
</protein>
<evidence type="ECO:0000256" key="1">
    <source>
        <dbReference type="SAM" id="MobiDB-lite"/>
    </source>
</evidence>
<organism evidence="2 3">
    <name type="scientific">Deinandra increscens subsp. villosa</name>
    <dbReference type="NCBI Taxonomy" id="3103831"/>
    <lineage>
        <taxon>Eukaryota</taxon>
        <taxon>Viridiplantae</taxon>
        <taxon>Streptophyta</taxon>
        <taxon>Embryophyta</taxon>
        <taxon>Tracheophyta</taxon>
        <taxon>Spermatophyta</taxon>
        <taxon>Magnoliopsida</taxon>
        <taxon>eudicotyledons</taxon>
        <taxon>Gunneridae</taxon>
        <taxon>Pentapetalae</taxon>
        <taxon>asterids</taxon>
        <taxon>campanulids</taxon>
        <taxon>Asterales</taxon>
        <taxon>Asteraceae</taxon>
        <taxon>Asteroideae</taxon>
        <taxon>Heliantheae alliance</taxon>
        <taxon>Madieae</taxon>
        <taxon>Madiinae</taxon>
        <taxon>Deinandra</taxon>
    </lineage>
</organism>
<dbReference type="PANTHER" id="PTHR47592:SF30">
    <property type="entry name" value="CCHC-TYPE DOMAIN-CONTAINING PROTEIN"/>
    <property type="match status" value="1"/>
</dbReference>
<feature type="region of interest" description="Disordered" evidence="1">
    <location>
        <begin position="229"/>
        <end position="272"/>
    </location>
</feature>
<feature type="region of interest" description="Disordered" evidence="1">
    <location>
        <begin position="394"/>
        <end position="416"/>
    </location>
</feature>
<dbReference type="EMBL" id="JBCNJP010000025">
    <property type="protein sequence ID" value="KAK9053659.1"/>
    <property type="molecule type" value="Genomic_DNA"/>
</dbReference>
<name>A0AAP0CB76_9ASTR</name>
<feature type="compositionally biased region" description="Gly residues" evidence="1">
    <location>
        <begin position="235"/>
        <end position="247"/>
    </location>
</feature>
<sequence length="416" mass="47312">MDSELPTANLRLMNQEFVKLDRFDGQNYTRWADKVKFMLIVLKLYYVLDPELAPIPEKPVPKDGKEVDQKTITDLEAQRLNRKEAEDLCLGHIKNSLSDRLYDLYAQVKSPKELWKALELKYKAHEDGTNKYLIAKYLDFQMVDEKSILEQVHELQVLVKKLTSLSIPLPEIFQVGVIIAKLPPSWKDFFKRMMHKSEDYSLDELLKHLRIEEETRNLEKRGKVGTSVHHLAAGSSGGSGGSGGSGQKGKSAQKWKKPWDQKSKCLRNRSNPTTRRRKDLVNAIFVEKQGIMLESVIKENPPLHPQMLLRKLLIWWLMWIWGLVSADKFDRNGFKLVIKDLKVMFSRGSVYVGRAVNRGGMYHLELDEDFGEESSVNGGVSVIDISSDSDDEIESVGSVGSFGSASTRASRVSGKM</sequence>
<dbReference type="PANTHER" id="PTHR47592">
    <property type="entry name" value="PBF68 PROTEIN"/>
    <property type="match status" value="1"/>
</dbReference>
<dbReference type="Pfam" id="PF14223">
    <property type="entry name" value="Retrotran_gag_2"/>
    <property type="match status" value="1"/>
</dbReference>
<feature type="compositionally biased region" description="Low complexity" evidence="1">
    <location>
        <begin position="395"/>
        <end position="406"/>
    </location>
</feature>
<gene>
    <name evidence="2" type="ORF">SSX86_024733</name>
</gene>
<reference evidence="2 3" key="1">
    <citation type="submission" date="2024-04" db="EMBL/GenBank/DDBJ databases">
        <title>The reference genome of an endangered Asteraceae, Deinandra increscens subsp. villosa, native to the Central Coast of California.</title>
        <authorList>
            <person name="Guilliams M."/>
            <person name="Hasenstab-Lehman K."/>
            <person name="Meyer R."/>
            <person name="Mcevoy S."/>
        </authorList>
    </citation>
    <scope>NUCLEOTIDE SEQUENCE [LARGE SCALE GENOMIC DNA]</scope>
    <source>
        <tissue evidence="2">Leaf</tissue>
    </source>
</reference>
<comment type="caution">
    <text evidence="2">The sequence shown here is derived from an EMBL/GenBank/DDBJ whole genome shotgun (WGS) entry which is preliminary data.</text>
</comment>
<proteinExistence type="predicted"/>
<accession>A0AAP0CB76</accession>
<evidence type="ECO:0000313" key="2">
    <source>
        <dbReference type="EMBL" id="KAK9053659.1"/>
    </source>
</evidence>